<name>A0A0N0U610_9HYME</name>
<sequence>MNIERLVIIDHSTLRLPKLGRENSFETERLLGFDLRFNHDACPRLNHAPGTSTSALRLVFNYSSDTGGFRWLEHLSVRLVYPRLSSRKSSPWCFTGGLIAESGGRSRVGRPATSSSSSSSGGILVVGA</sequence>
<dbReference type="EMBL" id="KQ435742">
    <property type="protein sequence ID" value="KOX76678.1"/>
    <property type="molecule type" value="Genomic_DNA"/>
</dbReference>
<keyword evidence="3" id="KW-1185">Reference proteome</keyword>
<reference evidence="2 3" key="1">
    <citation type="submission" date="2015-07" db="EMBL/GenBank/DDBJ databases">
        <title>The genome of Melipona quadrifasciata.</title>
        <authorList>
            <person name="Pan H."/>
            <person name="Kapheim K."/>
        </authorList>
    </citation>
    <scope>NUCLEOTIDE SEQUENCE [LARGE SCALE GENOMIC DNA]</scope>
    <source>
        <strain evidence="2">0111107301</strain>
        <tissue evidence="2">Whole body</tissue>
    </source>
</reference>
<organism evidence="2 3">
    <name type="scientific">Melipona quadrifasciata</name>
    <dbReference type="NCBI Taxonomy" id="166423"/>
    <lineage>
        <taxon>Eukaryota</taxon>
        <taxon>Metazoa</taxon>
        <taxon>Ecdysozoa</taxon>
        <taxon>Arthropoda</taxon>
        <taxon>Hexapoda</taxon>
        <taxon>Insecta</taxon>
        <taxon>Pterygota</taxon>
        <taxon>Neoptera</taxon>
        <taxon>Endopterygota</taxon>
        <taxon>Hymenoptera</taxon>
        <taxon>Apocrita</taxon>
        <taxon>Aculeata</taxon>
        <taxon>Apoidea</taxon>
        <taxon>Anthophila</taxon>
        <taxon>Apidae</taxon>
        <taxon>Melipona</taxon>
    </lineage>
</organism>
<protein>
    <submittedName>
        <fullName evidence="2">Uncharacterized protein</fullName>
    </submittedName>
</protein>
<proteinExistence type="predicted"/>
<evidence type="ECO:0000256" key="1">
    <source>
        <dbReference type="SAM" id="MobiDB-lite"/>
    </source>
</evidence>
<dbReference type="AlphaFoldDB" id="A0A0N0U610"/>
<dbReference type="Proteomes" id="UP000053105">
    <property type="component" value="Unassembled WGS sequence"/>
</dbReference>
<gene>
    <name evidence="2" type="ORF">WN51_11031</name>
</gene>
<feature type="region of interest" description="Disordered" evidence="1">
    <location>
        <begin position="101"/>
        <end position="121"/>
    </location>
</feature>
<evidence type="ECO:0000313" key="3">
    <source>
        <dbReference type="Proteomes" id="UP000053105"/>
    </source>
</evidence>
<accession>A0A0N0U610</accession>
<evidence type="ECO:0000313" key="2">
    <source>
        <dbReference type="EMBL" id="KOX76678.1"/>
    </source>
</evidence>